<name>A0A0H5C3A1_CYBJN</name>
<proteinExistence type="predicted"/>
<feature type="compositionally biased region" description="Basic residues" evidence="1">
    <location>
        <begin position="1"/>
        <end position="10"/>
    </location>
</feature>
<evidence type="ECO:0000256" key="1">
    <source>
        <dbReference type="SAM" id="MobiDB-lite"/>
    </source>
</evidence>
<organism evidence="2 3">
    <name type="scientific">Cyberlindnera jadinii (strain ATCC 18201 / CBS 1600 / BCRC 20928 / JCM 3617 / NBRC 0987 / NRRL Y-1542)</name>
    <name type="common">Torula yeast</name>
    <name type="synonym">Candida utilis</name>
    <dbReference type="NCBI Taxonomy" id="983966"/>
    <lineage>
        <taxon>Eukaryota</taxon>
        <taxon>Fungi</taxon>
        <taxon>Dikarya</taxon>
        <taxon>Ascomycota</taxon>
        <taxon>Saccharomycotina</taxon>
        <taxon>Saccharomycetes</taxon>
        <taxon>Phaffomycetales</taxon>
        <taxon>Phaffomycetaceae</taxon>
        <taxon>Cyberlindnera</taxon>
    </lineage>
</organism>
<evidence type="ECO:0000313" key="3">
    <source>
        <dbReference type="Proteomes" id="UP000038830"/>
    </source>
</evidence>
<protein>
    <submittedName>
        <fullName evidence="2">Uncharacterized protein</fullName>
    </submittedName>
</protein>
<feature type="compositionally biased region" description="Polar residues" evidence="1">
    <location>
        <begin position="11"/>
        <end position="21"/>
    </location>
</feature>
<accession>A0A0H5C3A1</accession>
<dbReference type="Proteomes" id="UP000038830">
    <property type="component" value="Unassembled WGS sequence"/>
</dbReference>
<feature type="region of interest" description="Disordered" evidence="1">
    <location>
        <begin position="1"/>
        <end position="63"/>
    </location>
</feature>
<dbReference type="EMBL" id="CDQK01000003">
    <property type="protein sequence ID" value="CEP22326.1"/>
    <property type="molecule type" value="Genomic_DNA"/>
</dbReference>
<feature type="compositionally biased region" description="Basic and acidic residues" evidence="1">
    <location>
        <begin position="48"/>
        <end position="63"/>
    </location>
</feature>
<sequence length="63" mass="7281">MQRIKKKTKKNQGITYGSNRIPSAIGKKKRGRGRPKKSEQKRNHKARKLMEEAKVDPKNSHPT</sequence>
<dbReference type="AlphaFoldDB" id="A0A0H5C3A1"/>
<evidence type="ECO:0000313" key="2">
    <source>
        <dbReference type="EMBL" id="CEP22326.1"/>
    </source>
</evidence>
<reference evidence="3" key="1">
    <citation type="journal article" date="2015" name="J. Biotechnol.">
        <title>The structure of the Cyberlindnera jadinii genome and its relation to Candida utilis analyzed by the occurrence of single nucleotide polymorphisms.</title>
        <authorList>
            <person name="Rupp O."/>
            <person name="Brinkrolf K."/>
            <person name="Buerth C."/>
            <person name="Kunigo M."/>
            <person name="Schneider J."/>
            <person name="Jaenicke S."/>
            <person name="Goesmann A."/>
            <person name="Puehler A."/>
            <person name="Jaeger K.-E."/>
            <person name="Ernst J.F."/>
        </authorList>
    </citation>
    <scope>NUCLEOTIDE SEQUENCE [LARGE SCALE GENOMIC DNA]</scope>
    <source>
        <strain evidence="3">ATCC 18201 / CBS 1600 / BCRC 20928 / JCM 3617 / NBRC 0987 / NRRL Y-1542</strain>
    </source>
</reference>
<feature type="compositionally biased region" description="Basic residues" evidence="1">
    <location>
        <begin position="26"/>
        <end position="35"/>
    </location>
</feature>
<gene>
    <name evidence="2" type="ORF">BN1211_2664</name>
</gene>